<keyword evidence="6" id="KW-1185">Reference proteome</keyword>
<sequence length="232" mass="26988">MSRAVAFYRKSQGTEDDVSLQLQRDRVGDLATDLADEVEEVDLGVHTGFSIHMRPDSKERIDTNEDVLALLERLRAGEYDYLCAWDDTRLARDQFFWELKRAALLGGCELAFVEEPPEDSLTFRVQRAVESDVKRREIEKSRAAMAERQEQGHDQGRPPYGLTYDDAGERWVPDRETENGEVSDFQQALDVIKHRRDSVSWRNIAERTGVHKDTARNIWDRRERYLQETNEV</sequence>
<evidence type="ECO:0000313" key="5">
    <source>
        <dbReference type="EMBL" id="TKR27962.1"/>
    </source>
</evidence>
<dbReference type="GO" id="GO:0003677">
    <property type="term" value="F:DNA binding"/>
    <property type="evidence" value="ECO:0007669"/>
    <property type="project" value="UniProtKB-KW"/>
</dbReference>
<evidence type="ECO:0000256" key="3">
    <source>
        <dbReference type="SAM" id="MobiDB-lite"/>
    </source>
</evidence>
<dbReference type="AlphaFoldDB" id="A0A4U5JF25"/>
<accession>A0A4U5JF25</accession>
<dbReference type="SMART" id="SM00857">
    <property type="entry name" value="Resolvase"/>
    <property type="match status" value="1"/>
</dbReference>
<proteinExistence type="predicted"/>
<dbReference type="InterPro" id="IPR036162">
    <property type="entry name" value="Resolvase-like_N_sf"/>
</dbReference>
<dbReference type="SUPFAM" id="SSF53041">
    <property type="entry name" value="Resolvase-like"/>
    <property type="match status" value="1"/>
</dbReference>
<dbReference type="InterPro" id="IPR006119">
    <property type="entry name" value="Resolv_N"/>
</dbReference>
<name>A0A4U5JF25_9EURY</name>
<evidence type="ECO:0000313" key="6">
    <source>
        <dbReference type="Proteomes" id="UP000308037"/>
    </source>
</evidence>
<dbReference type="RefSeq" id="WP_137275262.1">
    <property type="nucleotide sequence ID" value="NZ_QKNX01000001.1"/>
</dbReference>
<reference evidence="5 6" key="1">
    <citation type="submission" date="2019-04" db="EMBL/GenBank/DDBJ databases">
        <title>Natronomonas sp. F20-122 a newhaloarchaeon isolated from a saline saltern of Isla Bacuta, Huelva, Spain.</title>
        <authorList>
            <person name="Duran-Viseras A."/>
            <person name="Sanchez-Porro C."/>
            <person name="Ventosa A."/>
        </authorList>
    </citation>
    <scope>NUCLEOTIDE SEQUENCE [LARGE SCALE GENOMIC DNA]</scope>
    <source>
        <strain evidence="5 6">F20-122</strain>
    </source>
</reference>
<gene>
    <name evidence="5" type="ORF">DM868_02460</name>
</gene>
<feature type="domain" description="Resolvase/invertase-type recombinase catalytic" evidence="4">
    <location>
        <begin position="4"/>
        <end position="154"/>
    </location>
</feature>
<organism evidence="5 6">
    <name type="scientific">Natronomonas salsuginis</name>
    <dbReference type="NCBI Taxonomy" id="2217661"/>
    <lineage>
        <taxon>Archaea</taxon>
        <taxon>Methanobacteriati</taxon>
        <taxon>Methanobacteriota</taxon>
        <taxon>Stenosarchaea group</taxon>
        <taxon>Halobacteria</taxon>
        <taxon>Halobacteriales</taxon>
        <taxon>Natronomonadaceae</taxon>
        <taxon>Natronomonas</taxon>
    </lineage>
</organism>
<dbReference type="InterPro" id="IPR050639">
    <property type="entry name" value="SSR_resolvase"/>
</dbReference>
<dbReference type="PANTHER" id="PTHR30461">
    <property type="entry name" value="DNA-INVERTASE FROM LAMBDOID PROPHAGE"/>
    <property type="match status" value="1"/>
</dbReference>
<dbReference type="EMBL" id="QKNX01000001">
    <property type="protein sequence ID" value="TKR27962.1"/>
    <property type="molecule type" value="Genomic_DNA"/>
</dbReference>
<protein>
    <submittedName>
        <fullName evidence="5">Recombinase family protein</fullName>
    </submittedName>
</protein>
<comment type="caution">
    <text evidence="5">The sequence shown here is derived from an EMBL/GenBank/DDBJ whole genome shotgun (WGS) entry which is preliminary data.</text>
</comment>
<keyword evidence="1" id="KW-0238">DNA-binding</keyword>
<dbReference type="Gene3D" id="3.40.50.1390">
    <property type="entry name" value="Resolvase, N-terminal catalytic domain"/>
    <property type="match status" value="1"/>
</dbReference>
<evidence type="ECO:0000256" key="2">
    <source>
        <dbReference type="ARBA" id="ARBA00023172"/>
    </source>
</evidence>
<dbReference type="GO" id="GO:0000150">
    <property type="term" value="F:DNA strand exchange activity"/>
    <property type="evidence" value="ECO:0007669"/>
    <property type="project" value="InterPro"/>
</dbReference>
<dbReference type="Proteomes" id="UP000308037">
    <property type="component" value="Unassembled WGS sequence"/>
</dbReference>
<keyword evidence="2" id="KW-0233">DNA recombination</keyword>
<evidence type="ECO:0000256" key="1">
    <source>
        <dbReference type="ARBA" id="ARBA00023125"/>
    </source>
</evidence>
<dbReference type="PANTHER" id="PTHR30461:SF2">
    <property type="entry name" value="SERINE RECOMBINASE PINE-RELATED"/>
    <property type="match status" value="1"/>
</dbReference>
<feature type="region of interest" description="Disordered" evidence="3">
    <location>
        <begin position="142"/>
        <end position="162"/>
    </location>
</feature>
<evidence type="ECO:0000259" key="4">
    <source>
        <dbReference type="SMART" id="SM00857"/>
    </source>
</evidence>
<feature type="compositionally biased region" description="Basic and acidic residues" evidence="3">
    <location>
        <begin position="142"/>
        <end position="156"/>
    </location>
</feature>
<dbReference type="OrthoDB" id="242623at2157"/>